<feature type="region of interest" description="Disordered" evidence="1">
    <location>
        <begin position="468"/>
        <end position="513"/>
    </location>
</feature>
<evidence type="ECO:0000313" key="3">
    <source>
        <dbReference type="Ensembl" id="ENSSPUP00000017271.1"/>
    </source>
</evidence>
<dbReference type="GO" id="GO:0005634">
    <property type="term" value="C:nucleus"/>
    <property type="evidence" value="ECO:0007669"/>
    <property type="project" value="TreeGrafter"/>
</dbReference>
<feature type="region of interest" description="Disordered" evidence="1">
    <location>
        <begin position="171"/>
        <end position="210"/>
    </location>
</feature>
<dbReference type="Ensembl" id="ENSSPUT00000018399.1">
    <property type="protein sequence ID" value="ENSSPUP00000017271.1"/>
    <property type="gene ID" value="ENSSPUG00000013367.1"/>
</dbReference>
<dbReference type="AlphaFoldDB" id="A0A8D0L9E6"/>
<feature type="compositionally biased region" description="Low complexity" evidence="1">
    <location>
        <begin position="579"/>
        <end position="599"/>
    </location>
</feature>
<organism evidence="3 4">
    <name type="scientific">Sphenodon punctatus</name>
    <name type="common">Tuatara</name>
    <name type="synonym">Hatteria punctata</name>
    <dbReference type="NCBI Taxonomy" id="8508"/>
    <lineage>
        <taxon>Eukaryota</taxon>
        <taxon>Metazoa</taxon>
        <taxon>Chordata</taxon>
        <taxon>Craniata</taxon>
        <taxon>Vertebrata</taxon>
        <taxon>Euteleostomi</taxon>
        <taxon>Lepidosauria</taxon>
        <taxon>Sphenodontia</taxon>
        <taxon>Sphenodontidae</taxon>
        <taxon>Sphenodon</taxon>
    </lineage>
</organism>
<feature type="compositionally biased region" description="Basic and acidic residues" evidence="1">
    <location>
        <begin position="183"/>
        <end position="206"/>
    </location>
</feature>
<feature type="domain" description="Tankyrase 1-binding protein C-terminal" evidence="2">
    <location>
        <begin position="758"/>
        <end position="932"/>
    </location>
</feature>
<dbReference type="Pfam" id="PF15327">
    <property type="entry name" value="Tankyrase_bdg_C"/>
    <property type="match status" value="1"/>
</dbReference>
<feature type="region of interest" description="Disordered" evidence="1">
    <location>
        <begin position="231"/>
        <end position="344"/>
    </location>
</feature>
<feature type="compositionally biased region" description="Polar residues" evidence="1">
    <location>
        <begin position="262"/>
        <end position="278"/>
    </location>
</feature>
<feature type="compositionally biased region" description="Low complexity" evidence="1">
    <location>
        <begin position="140"/>
        <end position="150"/>
    </location>
</feature>
<dbReference type="Proteomes" id="UP000694392">
    <property type="component" value="Unplaced"/>
</dbReference>
<protein>
    <recommendedName>
        <fullName evidence="2">Tankyrase 1-binding protein C-terminal domain-containing protein</fullName>
    </recommendedName>
</protein>
<dbReference type="SMART" id="SM01319">
    <property type="entry name" value="Tankyrase_bdg_C"/>
    <property type="match status" value="1"/>
</dbReference>
<accession>A0A8D0L9E6</accession>
<sequence length="935" mass="100742">MSAPGGPVAQREPVSPERKGPGVAEEGGFQEEQDDPLPCVPVHEEGALRVVEPLPGVEQAAPLAQPCILFSDDAQLQTAASCHEDDSALGLAQESEAGKDTGPTDPLKSTEPHSDSHWLDELLASPPPSADDTKRKCTSELGGPLGPEDLLGWSRKDLCSEFGIGGASRPGDFGMGWVGESGAGKRDWANETEQDREFGTGKRDWPSKYSIGDVNQQDVVFSTSQRDWARGTELMGDSSVESTDWLSTYGSGDADQRDREFNASNPDWSSTYSIGSADNQDRELSARQPDWPSTYGIEDTDKKTSDYGASKPDWTSEYNQRAADRQDREFGASKPAWPTEYHPRDAELSARQAEWPNEYCLREAPQQSREFSAGKPDWSSDYGIDQTGQEREFRVRSRDQTSEFGVGDSELCAQKPVWRDECSLSDTDQQDFAAASRDWAKDFCTGGAERENQFGAIGKDWAGSFGFSTSDPVDSAEATNNQTDWAGDFRTGAPDEPRGVGEGQSDQARDVRDMDISSDLTVGSSAMPRESGEVQSDWACNLGLGSQAVASGLGDVGSEEPREAGVGQIDCTCKYSVGSTDTSDTRAASSVESKEASVAQMDWASGPGIEHSDQSYRFGGGILDGDEDQHPGTKGNSEDSLVGRPCSPQCSSNSHMLANSVTREAAVERPASFQSSHSEVERGPGNSADDPPPVAEKAWPYPFPLDEEDRLQPDGGAEASQSHSGDGNGVSMGTRKPSQPDQGGQEDHTMEGPGALVGPDFAFLEDAEVLDSAVYRDRANLGRKRGHRPPAIRPVGAMGLSETDRDSWMFEDSTEPQAVRAASSDEEAVEEPRSRRARTSPVLKGVKVPLFPSLSPSALKAKLRGRNRSAEEGALQGEVKQSSSKEVHVQRSKSCKIPSLSGKPLVLPPKPEKSSGSETTSPHWLQALKLKKKKS</sequence>
<dbReference type="InterPro" id="IPR032764">
    <property type="entry name" value="Tankyrase-bd_C"/>
</dbReference>
<feature type="compositionally biased region" description="Polar residues" evidence="1">
    <location>
        <begin position="239"/>
        <end position="250"/>
    </location>
</feature>
<feature type="region of interest" description="Disordered" evidence="1">
    <location>
        <begin position="577"/>
        <end position="758"/>
    </location>
</feature>
<proteinExistence type="predicted"/>
<name>A0A8D0L9E6_SPHPU</name>
<feature type="compositionally biased region" description="Gly residues" evidence="1">
    <location>
        <begin position="171"/>
        <end position="182"/>
    </location>
</feature>
<feature type="compositionally biased region" description="Polar residues" evidence="1">
    <location>
        <begin position="648"/>
        <end position="662"/>
    </location>
</feature>
<dbReference type="GeneTree" id="ENSGT00940000154184"/>
<feature type="compositionally biased region" description="Basic and acidic residues" evidence="1">
    <location>
        <begin position="108"/>
        <end position="120"/>
    </location>
</feature>
<feature type="region of interest" description="Disordered" evidence="1">
    <location>
        <begin position="1"/>
        <end position="44"/>
    </location>
</feature>
<feature type="compositionally biased region" description="Basic and acidic residues" evidence="1">
    <location>
        <begin position="322"/>
        <end position="331"/>
    </location>
</feature>
<feature type="compositionally biased region" description="Basic and acidic residues" evidence="1">
    <location>
        <begin position="388"/>
        <end position="401"/>
    </location>
</feature>
<dbReference type="PANTHER" id="PTHR22042">
    <property type="entry name" value="TANKYRASE 1 BINDING PROTEIN"/>
    <property type="match status" value="1"/>
</dbReference>
<feature type="region of interest" description="Disordered" evidence="1">
    <location>
        <begin position="812"/>
        <end position="935"/>
    </location>
</feature>
<evidence type="ECO:0000256" key="1">
    <source>
        <dbReference type="SAM" id="MobiDB-lite"/>
    </source>
</evidence>
<dbReference type="GO" id="GO:0000792">
    <property type="term" value="C:heterochromatin"/>
    <property type="evidence" value="ECO:0007669"/>
    <property type="project" value="TreeGrafter"/>
</dbReference>
<keyword evidence="4" id="KW-1185">Reference proteome</keyword>
<feature type="region of interest" description="Disordered" evidence="1">
    <location>
        <begin position="366"/>
        <end position="407"/>
    </location>
</feature>
<dbReference type="InterPro" id="IPR040006">
    <property type="entry name" value="TNKS1BP1-like"/>
</dbReference>
<evidence type="ECO:0000313" key="4">
    <source>
        <dbReference type="Proteomes" id="UP000694392"/>
    </source>
</evidence>
<feature type="compositionally biased region" description="Basic residues" evidence="1">
    <location>
        <begin position="781"/>
        <end position="790"/>
    </location>
</feature>
<dbReference type="PANTHER" id="PTHR22042:SF2">
    <property type="entry name" value="182 KDA TANKYRASE-1-BINDING PROTEIN"/>
    <property type="match status" value="1"/>
</dbReference>
<dbReference type="GO" id="GO:0006302">
    <property type="term" value="P:double-strand break repair"/>
    <property type="evidence" value="ECO:0007669"/>
    <property type="project" value="TreeGrafter"/>
</dbReference>
<evidence type="ECO:0000259" key="2">
    <source>
        <dbReference type="SMART" id="SM01319"/>
    </source>
</evidence>
<reference evidence="3" key="1">
    <citation type="submission" date="2025-08" db="UniProtKB">
        <authorList>
            <consortium name="Ensembl"/>
        </authorList>
    </citation>
    <scope>IDENTIFICATION</scope>
</reference>
<feature type="compositionally biased region" description="Polar residues" evidence="1">
    <location>
        <begin position="468"/>
        <end position="484"/>
    </location>
</feature>
<dbReference type="GO" id="GO:0071479">
    <property type="term" value="P:cellular response to ionizing radiation"/>
    <property type="evidence" value="ECO:0007669"/>
    <property type="project" value="TreeGrafter"/>
</dbReference>
<feature type="region of interest" description="Disordered" evidence="1">
    <location>
        <begin position="778"/>
        <end position="800"/>
    </location>
</feature>
<reference evidence="3" key="2">
    <citation type="submission" date="2025-09" db="UniProtKB">
        <authorList>
            <consortium name="Ensembl"/>
        </authorList>
    </citation>
    <scope>IDENTIFICATION</scope>
</reference>
<feature type="region of interest" description="Disordered" evidence="1">
    <location>
        <begin position="78"/>
        <end position="150"/>
    </location>
</feature>